<protein>
    <submittedName>
        <fullName evidence="2">Uncharacterized protein</fullName>
    </submittedName>
</protein>
<feature type="region of interest" description="Disordered" evidence="1">
    <location>
        <begin position="244"/>
        <end position="345"/>
    </location>
</feature>
<comment type="caution">
    <text evidence="2">The sequence shown here is derived from an EMBL/GenBank/DDBJ whole genome shotgun (WGS) entry which is preliminary data.</text>
</comment>
<keyword evidence="3" id="KW-1185">Reference proteome</keyword>
<accession>A0A369K7P8</accession>
<dbReference type="AlphaFoldDB" id="A0A369K7P8"/>
<gene>
    <name evidence="2" type="ORF">Hypma_005766</name>
</gene>
<evidence type="ECO:0000313" key="3">
    <source>
        <dbReference type="Proteomes" id="UP000076154"/>
    </source>
</evidence>
<evidence type="ECO:0000256" key="1">
    <source>
        <dbReference type="SAM" id="MobiDB-lite"/>
    </source>
</evidence>
<feature type="compositionally biased region" description="Polar residues" evidence="1">
    <location>
        <begin position="328"/>
        <end position="345"/>
    </location>
</feature>
<dbReference type="EMBL" id="LUEZ02000004">
    <property type="protein sequence ID" value="RDB30649.1"/>
    <property type="molecule type" value="Genomic_DNA"/>
</dbReference>
<dbReference type="InParanoid" id="A0A369K7P8"/>
<reference evidence="2" key="1">
    <citation type="submission" date="2018-04" db="EMBL/GenBank/DDBJ databases">
        <title>Whole genome sequencing of Hypsizygus marmoreus.</title>
        <authorList>
            <person name="Choi I.-G."/>
            <person name="Min B."/>
            <person name="Kim J.-G."/>
            <person name="Kim S."/>
            <person name="Oh Y.-L."/>
            <person name="Kong W.-S."/>
            <person name="Park H."/>
            <person name="Jeong J."/>
            <person name="Song E.-S."/>
        </authorList>
    </citation>
    <scope>NUCLEOTIDE SEQUENCE [LARGE SCALE GENOMIC DNA]</scope>
    <source>
        <strain evidence="2">51987-8</strain>
    </source>
</reference>
<evidence type="ECO:0000313" key="2">
    <source>
        <dbReference type="EMBL" id="RDB30649.1"/>
    </source>
</evidence>
<sequence length="345" mass="38766">MLELEPIWLLTIGVNLENCALTILPGYLYHATKRWYYSRESSSKAKPTRTVKGASVLRVFFCSASSEMVFRLPTHLESFIPPPSQQAPDQRPWRGTLVVSGMRTSDRSSSQTIRVTAVETDGDNRADLWPSQFFTQITHGRPILEDLQAWVKRHSPPLCTFMPDRHRDPNINTVNQTTFRSLSRILFESQTVALSSWGSDDIPGAGIIIFPAQNSSSLLVGALFLTNPFPAFVTGTSSPPIPLSPAQIQLGYGPQYQQQPPPYATSSRHHHSTSPQQAIPFPDSPVDDRGSGHRPQQYHYPMPRTYSNTRRSSTDNPWPEVKDEEETTYTTFSPTHENPHYSRSG</sequence>
<proteinExistence type="predicted"/>
<dbReference type="OrthoDB" id="3244905at2759"/>
<organism evidence="2 3">
    <name type="scientific">Hypsizygus marmoreus</name>
    <name type="common">White beech mushroom</name>
    <name type="synonym">Agaricus marmoreus</name>
    <dbReference type="NCBI Taxonomy" id="39966"/>
    <lineage>
        <taxon>Eukaryota</taxon>
        <taxon>Fungi</taxon>
        <taxon>Dikarya</taxon>
        <taxon>Basidiomycota</taxon>
        <taxon>Agaricomycotina</taxon>
        <taxon>Agaricomycetes</taxon>
        <taxon>Agaricomycetidae</taxon>
        <taxon>Agaricales</taxon>
        <taxon>Tricholomatineae</taxon>
        <taxon>Lyophyllaceae</taxon>
        <taxon>Hypsizygus</taxon>
    </lineage>
</organism>
<dbReference type="Proteomes" id="UP000076154">
    <property type="component" value="Unassembled WGS sequence"/>
</dbReference>
<name>A0A369K7P8_HYPMA</name>
<feature type="compositionally biased region" description="Polar residues" evidence="1">
    <location>
        <begin position="305"/>
        <end position="316"/>
    </location>
</feature>